<dbReference type="RefSeq" id="WP_344997874.1">
    <property type="nucleotide sequence ID" value="NZ_BAABFR010000055.1"/>
</dbReference>
<name>A0ABP8JX77_9ACTN</name>
<reference evidence="2" key="1">
    <citation type="journal article" date="2019" name="Int. J. Syst. Evol. Microbiol.">
        <title>The Global Catalogue of Microorganisms (GCM) 10K type strain sequencing project: providing services to taxonomists for standard genome sequencing and annotation.</title>
        <authorList>
            <consortium name="The Broad Institute Genomics Platform"/>
            <consortium name="The Broad Institute Genome Sequencing Center for Infectious Disease"/>
            <person name="Wu L."/>
            <person name="Ma J."/>
        </authorList>
    </citation>
    <scope>NUCLEOTIDE SEQUENCE [LARGE SCALE GENOMIC DNA]</scope>
    <source>
        <strain evidence="2">JCM 17688</strain>
    </source>
</reference>
<keyword evidence="2" id="KW-1185">Reference proteome</keyword>
<dbReference type="EMBL" id="BAABFR010000055">
    <property type="protein sequence ID" value="GAA4397357.1"/>
    <property type="molecule type" value="Genomic_DNA"/>
</dbReference>
<dbReference type="Gene3D" id="3.30.559.30">
    <property type="entry name" value="Nonribosomal peptide synthetase, condensation domain"/>
    <property type="match status" value="1"/>
</dbReference>
<gene>
    <name evidence="1" type="ORF">GCM10023147_32610</name>
</gene>
<organism evidence="1 2">
    <name type="scientific">Tsukamurella soli</name>
    <dbReference type="NCBI Taxonomy" id="644556"/>
    <lineage>
        <taxon>Bacteria</taxon>
        <taxon>Bacillati</taxon>
        <taxon>Actinomycetota</taxon>
        <taxon>Actinomycetes</taxon>
        <taxon>Mycobacteriales</taxon>
        <taxon>Tsukamurellaceae</taxon>
        <taxon>Tsukamurella</taxon>
    </lineage>
</organism>
<sequence>MHALLSQKALLEAQLAQPDSPAWNIVMTAWYSGAADPTALLRSVETLAVEAESLGLGVLIDGPGEVRLVPGVAPVAERRFADRTEFEAWLAAERNRPFRADGTPLGHLTAVHVAGGRSGFVVVAHHGVADGYTGRLLVARVAELYAAATTGAAAPPRTFGTFAALAAEGAPAEPVDVDFWTTGLGGDVVAGREISLGRGIAVPAPRVVEAQTRIRVPGLADRPHWPALVMAATAAYTARFLGRDDAVLGVVVANRSTTAERSTPAQLMSVVPVRVVIDSEDTLDDVAEHLTDGLAAGRKRRNRAEDLMSALPFAWRAGRLHGPTVNVVPFLGTTVGGWTTEVAAWGPVEDCMIIVSGDPDTDLCVTLTFNPDLYSAAEAREHTDRLTGWLGRVLTDPGRRLDVVGLLTDDERAVHAALAGPAATDPAPSAPRWGEPTTAADLAAAAGRPGARVTVTVGGFDAPFGRPGVVTVSDGAGTVDTGLLAAPTPEGLVFRGLATDRVPVPGGYVELGEVRAVAGRAGVEFEVSVRRGVRVTLYPGAGDDGRALAEQVRAAMPPGVSVRLA</sequence>
<evidence type="ECO:0008006" key="3">
    <source>
        <dbReference type="Google" id="ProtNLM"/>
    </source>
</evidence>
<dbReference type="Gene3D" id="3.30.559.10">
    <property type="entry name" value="Chloramphenicol acetyltransferase-like domain"/>
    <property type="match status" value="1"/>
</dbReference>
<evidence type="ECO:0000313" key="1">
    <source>
        <dbReference type="EMBL" id="GAA4397357.1"/>
    </source>
</evidence>
<dbReference type="SUPFAM" id="SSF52777">
    <property type="entry name" value="CoA-dependent acyltransferases"/>
    <property type="match status" value="2"/>
</dbReference>
<dbReference type="PANTHER" id="PTHR45527:SF1">
    <property type="entry name" value="FATTY ACID SYNTHASE"/>
    <property type="match status" value="1"/>
</dbReference>
<evidence type="ECO:0000313" key="2">
    <source>
        <dbReference type="Proteomes" id="UP001500635"/>
    </source>
</evidence>
<proteinExistence type="predicted"/>
<dbReference type="InterPro" id="IPR023213">
    <property type="entry name" value="CAT-like_dom_sf"/>
</dbReference>
<protein>
    <recommendedName>
        <fullName evidence="3">Condensation domain-containing protein</fullName>
    </recommendedName>
</protein>
<comment type="caution">
    <text evidence="1">The sequence shown here is derived from an EMBL/GenBank/DDBJ whole genome shotgun (WGS) entry which is preliminary data.</text>
</comment>
<dbReference type="Proteomes" id="UP001500635">
    <property type="component" value="Unassembled WGS sequence"/>
</dbReference>
<accession>A0ABP8JX77</accession>
<dbReference type="PANTHER" id="PTHR45527">
    <property type="entry name" value="NONRIBOSOMAL PEPTIDE SYNTHETASE"/>
    <property type="match status" value="1"/>
</dbReference>